<evidence type="ECO:0000313" key="9">
    <source>
        <dbReference type="Proteomes" id="UP000190395"/>
    </source>
</evidence>
<feature type="transmembrane region" description="Helical" evidence="6">
    <location>
        <begin position="40"/>
        <end position="59"/>
    </location>
</feature>
<dbReference type="PANTHER" id="PTHR38459:SF5">
    <property type="entry name" value="CELL WALL TEICHOIC ACID GLYCOSYLATION PROTEIN GTCA"/>
    <property type="match status" value="1"/>
</dbReference>
<comment type="similarity">
    <text evidence="2">Belongs to the GtrA family.</text>
</comment>
<feature type="domain" description="GtrA/DPMS transmembrane" evidence="7">
    <location>
        <begin position="17"/>
        <end position="133"/>
    </location>
</feature>
<evidence type="ECO:0000256" key="4">
    <source>
        <dbReference type="ARBA" id="ARBA00022989"/>
    </source>
</evidence>
<keyword evidence="4 6" id="KW-1133">Transmembrane helix</keyword>
<dbReference type="STRING" id="225004.SAMN02745152_01529"/>
<dbReference type="RefSeq" id="WP_078931260.1">
    <property type="nucleotide sequence ID" value="NZ_FUXC01000008.1"/>
</dbReference>
<protein>
    <submittedName>
        <fullName evidence="8">Putative flippase GtrA (Transmembrane translocase of bactoprenol-linked glucose)</fullName>
    </submittedName>
</protein>
<dbReference type="OrthoDB" id="361483at2"/>
<dbReference type="GO" id="GO:0000271">
    <property type="term" value="P:polysaccharide biosynthetic process"/>
    <property type="evidence" value="ECO:0007669"/>
    <property type="project" value="InterPro"/>
</dbReference>
<keyword evidence="3 6" id="KW-0812">Transmembrane</keyword>
<dbReference type="InterPro" id="IPR007267">
    <property type="entry name" value="GtrA_DPMS_TM"/>
</dbReference>
<dbReference type="Proteomes" id="UP000190395">
    <property type="component" value="Unassembled WGS sequence"/>
</dbReference>
<dbReference type="PANTHER" id="PTHR38459">
    <property type="entry name" value="PROPHAGE BACTOPRENOL-LINKED GLUCOSE TRANSLOCASE HOMOLOG"/>
    <property type="match status" value="1"/>
</dbReference>
<keyword evidence="5 6" id="KW-0472">Membrane</keyword>
<evidence type="ECO:0000256" key="6">
    <source>
        <dbReference type="SAM" id="Phobius"/>
    </source>
</evidence>
<evidence type="ECO:0000313" key="8">
    <source>
        <dbReference type="EMBL" id="SJZ89007.1"/>
    </source>
</evidence>
<keyword evidence="9" id="KW-1185">Reference proteome</keyword>
<evidence type="ECO:0000256" key="5">
    <source>
        <dbReference type="ARBA" id="ARBA00023136"/>
    </source>
</evidence>
<evidence type="ECO:0000256" key="2">
    <source>
        <dbReference type="ARBA" id="ARBA00009399"/>
    </source>
</evidence>
<dbReference type="GO" id="GO:0005886">
    <property type="term" value="C:plasma membrane"/>
    <property type="evidence" value="ECO:0007669"/>
    <property type="project" value="TreeGrafter"/>
</dbReference>
<dbReference type="EMBL" id="FUXC01000008">
    <property type="protein sequence ID" value="SJZ89007.1"/>
    <property type="molecule type" value="Genomic_DNA"/>
</dbReference>
<comment type="subcellular location">
    <subcellularLocation>
        <location evidence="1">Membrane</location>
        <topology evidence="1">Multi-pass membrane protein</topology>
    </subcellularLocation>
</comment>
<dbReference type="AlphaFoldDB" id="A0A1T4PCE2"/>
<reference evidence="8 9" key="1">
    <citation type="submission" date="2017-02" db="EMBL/GenBank/DDBJ databases">
        <authorList>
            <person name="Peterson S.W."/>
        </authorList>
    </citation>
    <scope>NUCLEOTIDE SEQUENCE [LARGE SCALE GENOMIC DNA]</scope>
    <source>
        <strain evidence="8 9">ATCC BAA-909</strain>
    </source>
</reference>
<feature type="transmembrane region" description="Helical" evidence="6">
    <location>
        <begin position="14"/>
        <end position="34"/>
    </location>
</feature>
<proteinExistence type="inferred from homology"/>
<gene>
    <name evidence="8" type="ORF">SAMN02745152_01529</name>
</gene>
<evidence type="ECO:0000256" key="1">
    <source>
        <dbReference type="ARBA" id="ARBA00004141"/>
    </source>
</evidence>
<evidence type="ECO:0000259" key="7">
    <source>
        <dbReference type="Pfam" id="PF04138"/>
    </source>
</evidence>
<dbReference type="GeneID" id="303367761"/>
<accession>A0A1T4PCE2</accession>
<organism evidence="8 9">
    <name type="scientific">Treponema berlinense</name>
    <dbReference type="NCBI Taxonomy" id="225004"/>
    <lineage>
        <taxon>Bacteria</taxon>
        <taxon>Pseudomonadati</taxon>
        <taxon>Spirochaetota</taxon>
        <taxon>Spirochaetia</taxon>
        <taxon>Spirochaetales</taxon>
        <taxon>Treponemataceae</taxon>
        <taxon>Treponema</taxon>
    </lineage>
</organism>
<evidence type="ECO:0000256" key="3">
    <source>
        <dbReference type="ARBA" id="ARBA00022692"/>
    </source>
</evidence>
<sequence>MKLLSKHIPLIKKIISFTFWGIITTALNVVLYYLFRYIKLSVQISTVLAWFLCVLFAFITNKKYVFKGTSTSAKAFVREIAYFYGSRLFSGIADVLIMSLFVDVLGWNEVFSKVTDEILVSAFNFLFSFLVIFKEKKDVSIDN</sequence>
<dbReference type="InterPro" id="IPR051401">
    <property type="entry name" value="GtrA_CellWall_Glycosyl"/>
</dbReference>
<feature type="transmembrane region" description="Helical" evidence="6">
    <location>
        <begin position="114"/>
        <end position="133"/>
    </location>
</feature>
<name>A0A1T4PCE2_9SPIR</name>
<dbReference type="Pfam" id="PF04138">
    <property type="entry name" value="GtrA_DPMS_TM"/>
    <property type="match status" value="1"/>
</dbReference>
<feature type="transmembrane region" description="Helical" evidence="6">
    <location>
        <begin position="80"/>
        <end position="102"/>
    </location>
</feature>